<dbReference type="RefSeq" id="WP_042088362.1">
    <property type="nucleotide sequence ID" value="NZ_BKCN01000001.1"/>
</dbReference>
<name>A0A5A7N2I9_9PROT</name>
<dbReference type="EMBL" id="BKCN01000001">
    <property type="protein sequence ID" value="GER02338.1"/>
    <property type="molecule type" value="Genomic_DNA"/>
</dbReference>
<keyword evidence="2" id="KW-0963">Cytoplasm</keyword>
<evidence type="ECO:0000256" key="1">
    <source>
        <dbReference type="ARBA" id="ARBA00022756"/>
    </source>
</evidence>
<protein>
    <recommendedName>
        <fullName evidence="2">ATP-dependent dethiobiotin synthetase BioD</fullName>
        <ecNumber evidence="2">6.3.3.3</ecNumber>
    </recommendedName>
    <alternativeName>
        <fullName evidence="2">DTB synthetase</fullName>
        <shortName evidence="2">DTBS</shortName>
    </alternativeName>
    <alternativeName>
        <fullName evidence="2">Dethiobiotin synthase</fullName>
    </alternativeName>
</protein>
<dbReference type="NCBIfam" id="TIGR00347">
    <property type="entry name" value="bioD"/>
    <property type="match status" value="1"/>
</dbReference>
<keyword evidence="4" id="KW-1185">Reference proteome</keyword>
<dbReference type="SUPFAM" id="SSF52540">
    <property type="entry name" value="P-loop containing nucleoside triphosphate hydrolases"/>
    <property type="match status" value="1"/>
</dbReference>
<comment type="catalytic activity">
    <reaction evidence="2">
        <text>(7R,8S)-7,8-diammoniononanoate + CO2 + ATP = (4R,5S)-dethiobiotin + ADP + phosphate + 3 H(+)</text>
        <dbReference type="Rhea" id="RHEA:15805"/>
        <dbReference type="ChEBI" id="CHEBI:15378"/>
        <dbReference type="ChEBI" id="CHEBI:16526"/>
        <dbReference type="ChEBI" id="CHEBI:30616"/>
        <dbReference type="ChEBI" id="CHEBI:43474"/>
        <dbReference type="ChEBI" id="CHEBI:149469"/>
        <dbReference type="ChEBI" id="CHEBI:149473"/>
        <dbReference type="ChEBI" id="CHEBI:456216"/>
        <dbReference type="EC" id="6.3.3.3"/>
    </reaction>
</comment>
<comment type="pathway">
    <text evidence="2">Cofactor biosynthesis; biotin biosynthesis; biotin from 7,8-diaminononanoate: step 1/2.</text>
</comment>
<proteinExistence type="inferred from homology"/>
<comment type="similarity">
    <text evidence="2">Belongs to the dethiobiotin synthetase family.</text>
</comment>
<organism evidence="3 4">
    <name type="scientific">Iodidimonas nitroreducens</name>
    <dbReference type="NCBI Taxonomy" id="1236968"/>
    <lineage>
        <taxon>Bacteria</taxon>
        <taxon>Pseudomonadati</taxon>
        <taxon>Pseudomonadota</taxon>
        <taxon>Alphaproteobacteria</taxon>
        <taxon>Iodidimonadales</taxon>
        <taxon>Iodidimonadaceae</taxon>
        <taxon>Iodidimonas</taxon>
    </lineage>
</organism>
<accession>A0A5A7N2I9</accession>
<dbReference type="GO" id="GO:0005524">
    <property type="term" value="F:ATP binding"/>
    <property type="evidence" value="ECO:0007669"/>
    <property type="project" value="UniProtKB-UniRule"/>
</dbReference>
<feature type="binding site" evidence="2">
    <location>
        <begin position="113"/>
        <end position="116"/>
    </location>
    <ligand>
        <name>ATP</name>
        <dbReference type="ChEBI" id="CHEBI:30616"/>
    </ligand>
</feature>
<comment type="subunit">
    <text evidence="2">Homodimer.</text>
</comment>
<dbReference type="GO" id="GO:0000287">
    <property type="term" value="F:magnesium ion binding"/>
    <property type="evidence" value="ECO:0007669"/>
    <property type="project" value="UniProtKB-UniRule"/>
</dbReference>
<feature type="binding site" evidence="2">
    <location>
        <begin position="203"/>
        <end position="205"/>
    </location>
    <ligand>
        <name>ATP</name>
        <dbReference type="ChEBI" id="CHEBI:30616"/>
    </ligand>
</feature>
<dbReference type="InterPro" id="IPR004472">
    <property type="entry name" value="DTB_synth_BioD"/>
</dbReference>
<feature type="binding site" evidence="2">
    <location>
        <position position="113"/>
    </location>
    <ligand>
        <name>Mg(2+)</name>
        <dbReference type="ChEBI" id="CHEBI:18420"/>
    </ligand>
</feature>
<feature type="active site" evidence="2">
    <location>
        <position position="37"/>
    </location>
</feature>
<sequence length="229" mass="23907">MTGLFITATGTGIGKTLLTAALVHQLRHAGRRVQAIKPIISGYAPEDETSDTALLLKAMGRPSSAAADISPWRFAAPLSPDMAAALEGRSLPYQALLDFCRQTMAAPGFTLIEGVGGAFVPLDDRHLVADWIAGLGCPHLLVAGSYLGSLSHSLSCIEGLAHRGLAPSALIVSDNPDHPAAIPLNDSCHSLSRHVSCPIISLPRLDGPDPWAHAPDLLAVLDRLGILAA</sequence>
<keyword evidence="2" id="KW-0479">Metal-binding</keyword>
<dbReference type="PANTHER" id="PTHR43210">
    <property type="entry name" value="DETHIOBIOTIN SYNTHETASE"/>
    <property type="match status" value="1"/>
</dbReference>
<reference evidence="3 4" key="1">
    <citation type="submission" date="2019-09" db="EMBL/GenBank/DDBJ databases">
        <title>NBRP : Genome information of microbial organism related human and environment.</title>
        <authorList>
            <person name="Hattori M."/>
            <person name="Oshima K."/>
            <person name="Inaba H."/>
            <person name="Suda W."/>
            <person name="Sakamoto M."/>
            <person name="Iino T."/>
            <person name="Kitahara M."/>
            <person name="Oshida Y."/>
            <person name="Iida T."/>
            <person name="Kudo T."/>
            <person name="Itoh T."/>
            <person name="Ohkuma M."/>
        </authorList>
    </citation>
    <scope>NUCLEOTIDE SEQUENCE [LARGE SCALE GENOMIC DNA]</scope>
    <source>
        <strain evidence="3 4">Q-1</strain>
    </source>
</reference>
<keyword evidence="2" id="KW-0067">ATP-binding</keyword>
<keyword evidence="1 2" id="KW-0093">Biotin biosynthesis</keyword>
<feature type="binding site" evidence="2">
    <location>
        <position position="41"/>
    </location>
    <ligand>
        <name>substrate</name>
    </ligand>
</feature>
<comment type="function">
    <text evidence="2">Catalyzes a mechanistically unusual reaction, the ATP-dependent insertion of CO2 between the N7 and N8 nitrogen atoms of 7,8-diaminopelargonic acid (DAPA, also called 7,8-diammoniononanoate) to form a ureido ring.</text>
</comment>
<dbReference type="GO" id="GO:0009102">
    <property type="term" value="P:biotin biosynthetic process"/>
    <property type="evidence" value="ECO:0007669"/>
    <property type="project" value="UniProtKB-UniRule"/>
</dbReference>
<dbReference type="Proteomes" id="UP000324996">
    <property type="component" value="Unassembled WGS sequence"/>
</dbReference>
<dbReference type="InterPro" id="IPR027417">
    <property type="entry name" value="P-loop_NTPase"/>
</dbReference>
<dbReference type="GO" id="GO:0005829">
    <property type="term" value="C:cytosol"/>
    <property type="evidence" value="ECO:0007669"/>
    <property type="project" value="TreeGrafter"/>
</dbReference>
<comment type="subcellular location">
    <subcellularLocation>
        <location evidence="2">Cytoplasm</location>
    </subcellularLocation>
</comment>
<evidence type="ECO:0000313" key="3">
    <source>
        <dbReference type="EMBL" id="GER02338.1"/>
    </source>
</evidence>
<dbReference type="PIRSF" id="PIRSF006755">
    <property type="entry name" value="DTB_synth"/>
    <property type="match status" value="1"/>
</dbReference>
<feature type="binding site" evidence="2">
    <location>
        <position position="16"/>
    </location>
    <ligand>
        <name>Mg(2+)</name>
        <dbReference type="ChEBI" id="CHEBI:18420"/>
    </ligand>
</feature>
<gene>
    <name evidence="2 3" type="primary">bioD</name>
    <name evidence="3" type="ORF">JCM17846_00200</name>
</gene>
<dbReference type="HAMAP" id="MF_00336">
    <property type="entry name" value="BioD"/>
    <property type="match status" value="1"/>
</dbReference>
<keyword evidence="2" id="KW-0436">Ligase</keyword>
<dbReference type="GO" id="GO:0004141">
    <property type="term" value="F:dethiobiotin synthase activity"/>
    <property type="evidence" value="ECO:0007669"/>
    <property type="project" value="UniProtKB-UniRule"/>
</dbReference>
<feature type="binding site" evidence="2">
    <location>
        <begin position="173"/>
        <end position="174"/>
    </location>
    <ligand>
        <name>ATP</name>
        <dbReference type="ChEBI" id="CHEBI:30616"/>
    </ligand>
</feature>
<evidence type="ECO:0000256" key="2">
    <source>
        <dbReference type="HAMAP-Rule" id="MF_00336"/>
    </source>
</evidence>
<dbReference type="Gene3D" id="3.40.50.300">
    <property type="entry name" value="P-loop containing nucleotide triphosphate hydrolases"/>
    <property type="match status" value="1"/>
</dbReference>
<comment type="cofactor">
    <cofactor evidence="2">
        <name>Mg(2+)</name>
        <dbReference type="ChEBI" id="CHEBI:18420"/>
    </cofactor>
</comment>
<keyword evidence="2" id="KW-0547">Nucleotide-binding</keyword>
<feature type="binding site" evidence="2">
    <location>
        <begin position="12"/>
        <end position="17"/>
    </location>
    <ligand>
        <name>ATP</name>
        <dbReference type="ChEBI" id="CHEBI:30616"/>
    </ligand>
</feature>
<comment type="caution">
    <text evidence="3">The sequence shown here is derived from an EMBL/GenBank/DDBJ whole genome shotgun (WGS) entry which is preliminary data.</text>
</comment>
<keyword evidence="2" id="KW-0460">Magnesium</keyword>
<dbReference type="Pfam" id="PF13500">
    <property type="entry name" value="AAA_26"/>
    <property type="match status" value="1"/>
</dbReference>
<dbReference type="AlphaFoldDB" id="A0A5A7N2I9"/>
<dbReference type="PANTHER" id="PTHR43210:SF5">
    <property type="entry name" value="DETHIOBIOTIN SYNTHETASE"/>
    <property type="match status" value="1"/>
</dbReference>
<dbReference type="CDD" id="cd03109">
    <property type="entry name" value="DTBS"/>
    <property type="match status" value="1"/>
</dbReference>
<dbReference type="EC" id="6.3.3.3" evidence="2"/>
<dbReference type="UniPathway" id="UPA00078">
    <property type="reaction ID" value="UER00161"/>
</dbReference>
<evidence type="ECO:0000313" key="4">
    <source>
        <dbReference type="Proteomes" id="UP000324996"/>
    </source>
</evidence>
<comment type="caution">
    <text evidence="2">Lacks conserved residue(s) required for the propagation of feature annotation.</text>
</comment>